<sequence>MYSDAFEDLLKGRCEPAVVRAIEAGGDVQALWNAIVQSGFLDLMAPEQAGGAAADLADALPLFTALGAYAVPLPVGQAIALRTLLPAGMEVPGGLPSFAPALRTGPDGALRAPRVPYGMLAGPVLGELDGALCLLDARAAQRRDCGLHGEPTADLSWDAGVRQDAVRRLDDAGGAPGRLAAWGAALHAALLTGAMTRCFEMSLQYGNDRTQFGRSIGKFQAVQHQLAVMAEHVAAARIATAAAFRAGLAQPALLPAAIAKARASEAAALAANTAHAVHGAIGVTEEYDLQLYTRRLHGWRLAHGSEAYWHQVVGAALMGSGDGAVQFVRGL</sequence>
<evidence type="ECO:0000256" key="5">
    <source>
        <dbReference type="ARBA" id="ARBA00023002"/>
    </source>
</evidence>
<dbReference type="PANTHER" id="PTHR43884:SF20">
    <property type="entry name" value="ACYL-COA DEHYDROGENASE FADE28"/>
    <property type="match status" value="1"/>
</dbReference>
<dbReference type="KEGG" id="bbh:BN112_0094"/>
<evidence type="ECO:0000256" key="3">
    <source>
        <dbReference type="ARBA" id="ARBA00022630"/>
    </source>
</evidence>
<dbReference type="InterPro" id="IPR037069">
    <property type="entry name" value="AcylCoA_DH/ox_N_sf"/>
</dbReference>
<dbReference type="InterPro" id="IPR009075">
    <property type="entry name" value="AcylCo_DH/oxidase_C"/>
</dbReference>
<dbReference type="SUPFAM" id="SSF47203">
    <property type="entry name" value="Acyl-CoA dehydrogenase C-terminal domain-like"/>
    <property type="match status" value="1"/>
</dbReference>
<gene>
    <name evidence="7" type="ORF">BN112_0094</name>
</gene>
<evidence type="ECO:0000259" key="6">
    <source>
        <dbReference type="Pfam" id="PF00441"/>
    </source>
</evidence>
<keyword evidence="5" id="KW-0560">Oxidoreductase</keyword>
<proteinExistence type="inferred from homology"/>
<dbReference type="AlphaFoldDB" id="A0A0C6P0C8"/>
<feature type="domain" description="Acyl-CoA dehydrogenase/oxidase C-terminal" evidence="6">
    <location>
        <begin position="182"/>
        <end position="316"/>
    </location>
</feature>
<keyword evidence="4" id="KW-0274">FAD</keyword>
<evidence type="ECO:0000256" key="4">
    <source>
        <dbReference type="ARBA" id="ARBA00022827"/>
    </source>
</evidence>
<dbReference type="Gene3D" id="1.20.140.10">
    <property type="entry name" value="Butyryl-CoA Dehydrogenase, subunit A, domain 3"/>
    <property type="match status" value="1"/>
</dbReference>
<dbReference type="SUPFAM" id="SSF56645">
    <property type="entry name" value="Acyl-CoA dehydrogenase NM domain-like"/>
    <property type="match status" value="1"/>
</dbReference>
<name>A0A0C6P0C8_BORBO</name>
<comment type="similarity">
    <text evidence="2">Belongs to the acyl-CoA dehydrogenase family.</text>
</comment>
<comment type="cofactor">
    <cofactor evidence="1">
        <name>FAD</name>
        <dbReference type="ChEBI" id="CHEBI:57692"/>
    </cofactor>
</comment>
<evidence type="ECO:0000256" key="1">
    <source>
        <dbReference type="ARBA" id="ARBA00001974"/>
    </source>
</evidence>
<dbReference type="OrthoDB" id="2450120at2"/>
<dbReference type="GO" id="GO:0003995">
    <property type="term" value="F:acyl-CoA dehydrogenase activity"/>
    <property type="evidence" value="ECO:0007669"/>
    <property type="project" value="TreeGrafter"/>
</dbReference>
<dbReference type="PANTHER" id="PTHR43884">
    <property type="entry name" value="ACYL-COA DEHYDROGENASE"/>
    <property type="match status" value="1"/>
</dbReference>
<dbReference type="GO" id="GO:0050660">
    <property type="term" value="F:flavin adenine dinucleotide binding"/>
    <property type="evidence" value="ECO:0007669"/>
    <property type="project" value="InterPro"/>
</dbReference>
<dbReference type="Gene3D" id="1.10.540.10">
    <property type="entry name" value="Acyl-CoA dehydrogenase/oxidase, N-terminal domain"/>
    <property type="match status" value="1"/>
</dbReference>
<reference evidence="7 8" key="1">
    <citation type="journal article" date="2012" name="BMC Genomics">
        <title>Comparative genomics of the classical Bordetella subspecies: the evolution and exchange of virulence-associated diversity amongst closely related pathogens.</title>
        <authorList>
            <person name="Park J."/>
            <person name="Zhang Y."/>
            <person name="Buboltz A.M."/>
            <person name="Zhang X."/>
            <person name="Schuster S.C."/>
            <person name="Ahuja U."/>
            <person name="Liu M."/>
            <person name="Miller J.F."/>
            <person name="Sebaihia M."/>
            <person name="Bentley S.D."/>
            <person name="Parkhill J."/>
            <person name="Harvill E.T."/>
        </authorList>
    </citation>
    <scope>NUCLEOTIDE SEQUENCE [LARGE SCALE GENOMIC DNA]</scope>
    <source>
        <strain evidence="7 8">253</strain>
    </source>
</reference>
<evidence type="ECO:0000256" key="2">
    <source>
        <dbReference type="ARBA" id="ARBA00009347"/>
    </source>
</evidence>
<dbReference type="InterPro" id="IPR036250">
    <property type="entry name" value="AcylCo_DH-like_C"/>
</dbReference>
<dbReference type="RefSeq" id="WP_015063640.1">
    <property type="nucleotide sequence ID" value="NC_019382.1"/>
</dbReference>
<organism evidence="7 8">
    <name type="scientific">Bordetella bronchiseptica 253</name>
    <dbReference type="NCBI Taxonomy" id="568707"/>
    <lineage>
        <taxon>Bacteria</taxon>
        <taxon>Pseudomonadati</taxon>
        <taxon>Pseudomonadota</taxon>
        <taxon>Betaproteobacteria</taxon>
        <taxon>Burkholderiales</taxon>
        <taxon>Alcaligenaceae</taxon>
        <taxon>Bordetella</taxon>
    </lineage>
</organism>
<accession>A0A0C6P0C8</accession>
<dbReference type="InterPro" id="IPR009100">
    <property type="entry name" value="AcylCoA_DH/oxidase_NM_dom_sf"/>
</dbReference>
<keyword evidence="3" id="KW-0285">Flavoprotein</keyword>
<dbReference type="EMBL" id="HE965806">
    <property type="protein sequence ID" value="CCJ52012.1"/>
    <property type="molecule type" value="Genomic_DNA"/>
</dbReference>
<dbReference type="HOGENOM" id="CLU_018204_5_0_4"/>
<evidence type="ECO:0000313" key="7">
    <source>
        <dbReference type="EMBL" id="CCJ52012.1"/>
    </source>
</evidence>
<evidence type="ECO:0000313" key="8">
    <source>
        <dbReference type="Proteomes" id="UP000007564"/>
    </source>
</evidence>
<dbReference type="Proteomes" id="UP000007564">
    <property type="component" value="Chromosome"/>
</dbReference>
<protein>
    <submittedName>
        <fullName evidence="7">Putative acyl-CoA dehydrogenase</fullName>
    </submittedName>
</protein>
<dbReference type="Pfam" id="PF00441">
    <property type="entry name" value="Acyl-CoA_dh_1"/>
    <property type="match status" value="1"/>
</dbReference>